<dbReference type="EMBL" id="MN739728">
    <property type="protein sequence ID" value="QHT23196.1"/>
    <property type="molecule type" value="Genomic_DNA"/>
</dbReference>
<evidence type="ECO:0000313" key="1">
    <source>
        <dbReference type="EMBL" id="QHT23196.1"/>
    </source>
</evidence>
<proteinExistence type="predicted"/>
<protein>
    <submittedName>
        <fullName evidence="1">Uncharacterized protein</fullName>
    </submittedName>
</protein>
<dbReference type="AlphaFoldDB" id="A0A6C0E263"/>
<reference evidence="1" key="1">
    <citation type="journal article" date="2020" name="Nature">
        <title>Giant virus diversity and host interactions through global metagenomics.</title>
        <authorList>
            <person name="Schulz F."/>
            <person name="Roux S."/>
            <person name="Paez-Espino D."/>
            <person name="Jungbluth S."/>
            <person name="Walsh D.A."/>
            <person name="Denef V.J."/>
            <person name="McMahon K.D."/>
            <person name="Konstantinidis K.T."/>
            <person name="Eloe-Fadrosh E.A."/>
            <person name="Kyrpides N.C."/>
            <person name="Woyke T."/>
        </authorList>
    </citation>
    <scope>NUCLEOTIDE SEQUENCE</scope>
    <source>
        <strain evidence="1">GVMAG-M-3300023179-114</strain>
    </source>
</reference>
<name>A0A6C0E263_9ZZZZ</name>
<accession>A0A6C0E263</accession>
<sequence>MKTRSQTIKEVNQMPPYTVEIDFDEASSAWKLNKKSQGNGTYTYKCMATTKQGNPCNRKPLNECDFCKLHRKLNRL</sequence>
<organism evidence="1">
    <name type="scientific">viral metagenome</name>
    <dbReference type="NCBI Taxonomy" id="1070528"/>
    <lineage>
        <taxon>unclassified sequences</taxon>
        <taxon>metagenomes</taxon>
        <taxon>organismal metagenomes</taxon>
    </lineage>
</organism>